<organism evidence="1 2">
    <name type="scientific">Sphaerospermopsis kisseleviana CS-549</name>
    <dbReference type="NCBI Taxonomy" id="3021783"/>
    <lineage>
        <taxon>Bacteria</taxon>
        <taxon>Bacillati</taxon>
        <taxon>Cyanobacteriota</taxon>
        <taxon>Cyanophyceae</taxon>
        <taxon>Nostocales</taxon>
        <taxon>Aphanizomenonaceae</taxon>
        <taxon>Sphaerospermopsis</taxon>
        <taxon>Sphaerospermopsis kisseleviana</taxon>
    </lineage>
</organism>
<evidence type="ECO:0000313" key="1">
    <source>
        <dbReference type="EMBL" id="MDB9440213.1"/>
    </source>
</evidence>
<dbReference type="Proteomes" id="UP001211711">
    <property type="component" value="Unassembled WGS sequence"/>
</dbReference>
<proteinExistence type="predicted"/>
<accession>A0ABT4ZN27</accession>
<protein>
    <submittedName>
        <fullName evidence="1">Uncharacterized protein</fullName>
    </submittedName>
</protein>
<reference evidence="1 2" key="1">
    <citation type="submission" date="2023-01" db="EMBL/GenBank/DDBJ databases">
        <title>Genomes from the Australian National Cyanobacteria Reference Collection.</title>
        <authorList>
            <person name="Willis A."/>
            <person name="Lee E.M.F."/>
        </authorList>
    </citation>
    <scope>NUCLEOTIDE SEQUENCE [LARGE SCALE GENOMIC DNA]</scope>
    <source>
        <strain evidence="1 2">CS-549</strain>
    </source>
</reference>
<sequence>MSVENPEIIDAVIYNYEEQKIGLVIIVSKHWNEYDDILDLLNNKINMYVYFVQSKQLEETYPEYNPNTVFFQIESIEKPPLYFIEGIEDFNKQLKQYNLYIEIGSN</sequence>
<dbReference type="InterPro" id="IPR046702">
    <property type="entry name" value="DUF6572"/>
</dbReference>
<dbReference type="Pfam" id="PF20212">
    <property type="entry name" value="DUF6572"/>
    <property type="match status" value="1"/>
</dbReference>
<evidence type="ECO:0000313" key="2">
    <source>
        <dbReference type="Proteomes" id="UP001211711"/>
    </source>
</evidence>
<gene>
    <name evidence="1" type="ORF">PN497_02290</name>
</gene>
<dbReference type="RefSeq" id="WP_096571726.1">
    <property type="nucleotide sequence ID" value="NZ_JAQMTI010000028.1"/>
</dbReference>
<comment type="caution">
    <text evidence="1">The sequence shown here is derived from an EMBL/GenBank/DDBJ whole genome shotgun (WGS) entry which is preliminary data.</text>
</comment>
<keyword evidence="2" id="KW-1185">Reference proteome</keyword>
<name>A0ABT4ZN27_9CYAN</name>
<dbReference type="EMBL" id="JAQMTI010000028">
    <property type="protein sequence ID" value="MDB9440213.1"/>
    <property type="molecule type" value="Genomic_DNA"/>
</dbReference>